<accession>A0A8J8MH44</accession>
<dbReference type="EMBL" id="CP058649">
    <property type="protein sequence ID" value="QUI21143.1"/>
    <property type="molecule type" value="Genomic_DNA"/>
</dbReference>
<evidence type="ECO:0000313" key="1">
    <source>
        <dbReference type="EMBL" id="QUI21143.1"/>
    </source>
</evidence>
<reference evidence="1" key="1">
    <citation type="submission" date="2020-07" db="EMBL/GenBank/DDBJ databases">
        <title>Vallitalea pronyensis genome.</title>
        <authorList>
            <person name="Postec A."/>
        </authorList>
    </citation>
    <scope>NUCLEOTIDE SEQUENCE</scope>
    <source>
        <strain evidence="1">FatNI3</strain>
    </source>
</reference>
<organism evidence="1 2">
    <name type="scientific">Vallitalea pronyensis</name>
    <dbReference type="NCBI Taxonomy" id="1348613"/>
    <lineage>
        <taxon>Bacteria</taxon>
        <taxon>Bacillati</taxon>
        <taxon>Bacillota</taxon>
        <taxon>Clostridia</taxon>
        <taxon>Lachnospirales</taxon>
        <taxon>Vallitaleaceae</taxon>
        <taxon>Vallitalea</taxon>
    </lineage>
</organism>
<name>A0A8J8MH44_9FIRM</name>
<dbReference type="KEGG" id="vpy:HZI73_02050"/>
<dbReference type="RefSeq" id="WP_212696605.1">
    <property type="nucleotide sequence ID" value="NZ_CP058649.1"/>
</dbReference>
<keyword evidence="2" id="KW-1185">Reference proteome</keyword>
<dbReference type="Proteomes" id="UP000683246">
    <property type="component" value="Chromosome"/>
</dbReference>
<evidence type="ECO:0000313" key="2">
    <source>
        <dbReference type="Proteomes" id="UP000683246"/>
    </source>
</evidence>
<dbReference type="AlphaFoldDB" id="A0A8J8MH44"/>
<proteinExistence type="predicted"/>
<protein>
    <submittedName>
        <fullName evidence="1">Uncharacterized protein</fullName>
    </submittedName>
</protein>
<sequence length="190" mass="22533">MMMKHPVTVRKDEKLGRTFIDYYKNKDKENFRFQALDHLLGKKSFFMVINTNFCCTVDNSVPRDNIKVIERYVKDAGYQHTVMPIENTNRKSIFGIFTKKEQNNPSYKIGFIIPEGHFNRDIFDRIFGIYDVEMGIGFVKDEEETFEDFRKGYFDSFFDKEYFTYGLFNAINFHKIVTDLEVDGAYMTSI</sequence>
<gene>
    <name evidence="1" type="ORF">HZI73_02050</name>
</gene>